<evidence type="ECO:0000313" key="1">
    <source>
        <dbReference type="EMBL" id="MPC66404.1"/>
    </source>
</evidence>
<keyword evidence="2" id="KW-1185">Reference proteome</keyword>
<organism evidence="1 2">
    <name type="scientific">Portunus trituberculatus</name>
    <name type="common">Swimming crab</name>
    <name type="synonym">Neptunus trituberculatus</name>
    <dbReference type="NCBI Taxonomy" id="210409"/>
    <lineage>
        <taxon>Eukaryota</taxon>
        <taxon>Metazoa</taxon>
        <taxon>Ecdysozoa</taxon>
        <taxon>Arthropoda</taxon>
        <taxon>Crustacea</taxon>
        <taxon>Multicrustacea</taxon>
        <taxon>Malacostraca</taxon>
        <taxon>Eumalacostraca</taxon>
        <taxon>Eucarida</taxon>
        <taxon>Decapoda</taxon>
        <taxon>Pleocyemata</taxon>
        <taxon>Brachyura</taxon>
        <taxon>Eubrachyura</taxon>
        <taxon>Portunoidea</taxon>
        <taxon>Portunidae</taxon>
        <taxon>Portuninae</taxon>
        <taxon>Portunus</taxon>
    </lineage>
</organism>
<dbReference type="AlphaFoldDB" id="A0A5B7HCE9"/>
<dbReference type="EMBL" id="VSRR010024703">
    <property type="protein sequence ID" value="MPC66404.1"/>
    <property type="molecule type" value="Genomic_DNA"/>
</dbReference>
<name>A0A5B7HCE9_PORTR</name>
<dbReference type="Proteomes" id="UP000324222">
    <property type="component" value="Unassembled WGS sequence"/>
</dbReference>
<proteinExistence type="predicted"/>
<sequence length="105" mass="12147">MGSDFKDIGTYEIEVLVSKDERSKKASLQIEIVDNIPPILTMKRLRPVSVSPVERDFAHIRLYCSQCVTGNKRKQTLLFLPLDDLLNALMDEITSKLWEWKNSYC</sequence>
<accession>A0A5B7HCE9</accession>
<reference evidence="1 2" key="1">
    <citation type="submission" date="2019-05" db="EMBL/GenBank/DDBJ databases">
        <title>Another draft genome of Portunus trituberculatus and its Hox gene families provides insights of decapod evolution.</title>
        <authorList>
            <person name="Jeong J.-H."/>
            <person name="Song I."/>
            <person name="Kim S."/>
            <person name="Choi T."/>
            <person name="Kim D."/>
            <person name="Ryu S."/>
            <person name="Kim W."/>
        </authorList>
    </citation>
    <scope>NUCLEOTIDE SEQUENCE [LARGE SCALE GENOMIC DNA]</scope>
    <source>
        <tissue evidence="1">Muscle</tissue>
    </source>
</reference>
<gene>
    <name evidence="1" type="ORF">E2C01_060551</name>
</gene>
<comment type="caution">
    <text evidence="1">The sequence shown here is derived from an EMBL/GenBank/DDBJ whole genome shotgun (WGS) entry which is preliminary data.</text>
</comment>
<evidence type="ECO:0000313" key="2">
    <source>
        <dbReference type="Proteomes" id="UP000324222"/>
    </source>
</evidence>
<protein>
    <submittedName>
        <fullName evidence="1">Uncharacterized protein</fullName>
    </submittedName>
</protein>